<proteinExistence type="predicted"/>
<feature type="domain" description="SRCR" evidence="3">
    <location>
        <begin position="641"/>
        <end position="756"/>
    </location>
</feature>
<dbReference type="InterPro" id="IPR051425">
    <property type="entry name" value="Formin_Homology"/>
</dbReference>
<dbReference type="PRINTS" id="PR01217">
    <property type="entry name" value="PRICHEXTENSN"/>
</dbReference>
<dbReference type="Proteomes" id="UP000612055">
    <property type="component" value="Unassembled WGS sequence"/>
</dbReference>
<dbReference type="PANTHER" id="PTHR45725">
    <property type="entry name" value="FORMIN HOMOLOGY 2 FAMILY MEMBER"/>
    <property type="match status" value="1"/>
</dbReference>
<organism evidence="4 5">
    <name type="scientific">Edaphochlamys debaryana</name>
    <dbReference type="NCBI Taxonomy" id="47281"/>
    <lineage>
        <taxon>Eukaryota</taxon>
        <taxon>Viridiplantae</taxon>
        <taxon>Chlorophyta</taxon>
        <taxon>core chlorophytes</taxon>
        <taxon>Chlorophyceae</taxon>
        <taxon>CS clade</taxon>
        <taxon>Chlamydomonadales</taxon>
        <taxon>Chlamydomonadales incertae sedis</taxon>
        <taxon>Edaphochlamys</taxon>
    </lineage>
</organism>
<comment type="caution">
    <text evidence="4">The sequence shown here is derived from an EMBL/GenBank/DDBJ whole genome shotgun (WGS) entry which is preliminary data.</text>
</comment>
<dbReference type="PROSITE" id="PS50287">
    <property type="entry name" value="SRCR_2"/>
    <property type="match status" value="3"/>
</dbReference>
<evidence type="ECO:0000256" key="1">
    <source>
        <dbReference type="ARBA" id="ARBA00023157"/>
    </source>
</evidence>
<feature type="domain" description="SRCR" evidence="3">
    <location>
        <begin position="98"/>
        <end position="230"/>
    </location>
</feature>
<dbReference type="EMBL" id="JAEHOE010000002">
    <property type="protein sequence ID" value="KAG2500948.1"/>
    <property type="molecule type" value="Genomic_DNA"/>
</dbReference>
<feature type="region of interest" description="Disordered" evidence="2">
    <location>
        <begin position="1"/>
        <end position="100"/>
    </location>
</feature>
<feature type="compositionally biased region" description="Pro residues" evidence="2">
    <location>
        <begin position="59"/>
        <end position="96"/>
    </location>
</feature>
<evidence type="ECO:0000256" key="2">
    <source>
        <dbReference type="SAM" id="MobiDB-lite"/>
    </source>
</evidence>
<dbReference type="AlphaFoldDB" id="A0A835YGU2"/>
<feature type="region of interest" description="Disordered" evidence="2">
    <location>
        <begin position="460"/>
        <end position="503"/>
    </location>
</feature>
<dbReference type="PRINTS" id="PR00258">
    <property type="entry name" value="SPERACTRCPTR"/>
</dbReference>
<feature type="domain" description="SRCR" evidence="3">
    <location>
        <begin position="262"/>
        <end position="417"/>
    </location>
</feature>
<feature type="compositionally biased region" description="Gly residues" evidence="2">
    <location>
        <begin position="475"/>
        <end position="485"/>
    </location>
</feature>
<protein>
    <recommendedName>
        <fullName evidence="3">SRCR domain-containing protein</fullName>
    </recommendedName>
</protein>
<feature type="region of interest" description="Disordered" evidence="2">
    <location>
        <begin position="241"/>
        <end position="261"/>
    </location>
</feature>
<dbReference type="Pfam" id="PF00530">
    <property type="entry name" value="SRCR"/>
    <property type="match status" value="1"/>
</dbReference>
<feature type="compositionally biased region" description="Low complexity" evidence="2">
    <location>
        <begin position="486"/>
        <end position="503"/>
    </location>
</feature>
<feature type="compositionally biased region" description="Pro residues" evidence="2">
    <location>
        <begin position="241"/>
        <end position="259"/>
    </location>
</feature>
<dbReference type="SMART" id="SM00202">
    <property type="entry name" value="SR"/>
    <property type="match status" value="1"/>
</dbReference>
<evidence type="ECO:0000313" key="4">
    <source>
        <dbReference type="EMBL" id="KAG2500948.1"/>
    </source>
</evidence>
<accession>A0A835YGU2</accession>
<name>A0A835YGU2_9CHLO</name>
<dbReference type="InterPro" id="IPR001190">
    <property type="entry name" value="SRCR"/>
</dbReference>
<feature type="compositionally biased region" description="Polar residues" evidence="2">
    <location>
        <begin position="1"/>
        <end position="11"/>
    </location>
</feature>
<dbReference type="OrthoDB" id="536461at2759"/>
<dbReference type="Gene3D" id="3.10.250.10">
    <property type="entry name" value="SRCR-like domain"/>
    <property type="match status" value="1"/>
</dbReference>
<dbReference type="SUPFAM" id="SSF56487">
    <property type="entry name" value="SRCR-like"/>
    <property type="match status" value="1"/>
</dbReference>
<sequence>MLLWASTTASAQDEPDAWTPPPVDASPPDLYDPVTFNPGPDGAPPPETFSPPDENGTPPSLPRQPRPRSPPPHPRSPPVPPSPPPAPPAPPPPAPLPIRLVQNTSSGGIVQLQDPSSGEWGLVCVDATALNPQLLVHPGSDLGAVAQLACGQLGLPTRNARATLPFLAGLVAADWAPLPAKAAFSDAFARCRNALDVGSLTGCDGLVVVEGLADSCGAVGEELELGVRLVPLIVECIGELPPSPPPPPPPNTPPPPPITLPARLVDPVTGAEGGDRGRLELLQGDTWGTVCMWMQGVIEIGVAQYACRYLGLPWSRPSLRLVPADLQSRAERSQRKQQPSVILEATHCTLTEPGPGDVEGATLALTCEDLTSRALTPWLFDASWGLPESQRVGWLTVAQYCSGSADGHAWDAYVVCADAPPPAPPSPPAAPLPVRNSVRLNWTEHFPGVYEVRFGVSAEPSVPSPSPSLSPSPGNGNGSGNGTAGGSSNSSTNSSSSSAGPASDRTVWGIACAPPPRVASITKGPTAATLCAQITGGRKLYGYAVPAPPTAPVPFLAAPEVRRDAPLVLEHLDCSPPDWGRHHRKRPAPLPDIRNCEARVADPLPSRQGPHCWSSGWGANLLACTDAPVHASEDGDFILSLRLTGGATPRSGRLEVVMRHEVSYGWGAVCDDGTFTREHAQAVCRDLGLPWAGAGLLPAAAAEPPPPGLHVLLSELACDPQVPPGDLRFARDCSRSRPYAYSGCSAVTQAVVVACEDAPSGPAYGGYGGYGQYPPSVPAYGGAPPAVGPTRRMRRLV</sequence>
<keyword evidence="5" id="KW-1185">Reference proteome</keyword>
<evidence type="ECO:0000259" key="3">
    <source>
        <dbReference type="PROSITE" id="PS50287"/>
    </source>
</evidence>
<keyword evidence="1" id="KW-1015">Disulfide bond</keyword>
<dbReference type="InterPro" id="IPR036772">
    <property type="entry name" value="SRCR-like_dom_sf"/>
</dbReference>
<gene>
    <name evidence="4" type="ORF">HYH03_000772</name>
</gene>
<evidence type="ECO:0000313" key="5">
    <source>
        <dbReference type="Proteomes" id="UP000612055"/>
    </source>
</evidence>
<dbReference type="GO" id="GO:0016020">
    <property type="term" value="C:membrane"/>
    <property type="evidence" value="ECO:0007669"/>
    <property type="project" value="InterPro"/>
</dbReference>
<reference evidence="4" key="1">
    <citation type="journal article" date="2020" name="bioRxiv">
        <title>Comparative genomics of Chlamydomonas.</title>
        <authorList>
            <person name="Craig R.J."/>
            <person name="Hasan A.R."/>
            <person name="Ness R.W."/>
            <person name="Keightley P.D."/>
        </authorList>
    </citation>
    <scope>NUCLEOTIDE SEQUENCE</scope>
    <source>
        <strain evidence="4">CCAP 11/70</strain>
    </source>
</reference>
<dbReference type="PANTHER" id="PTHR45725:SF1">
    <property type="entry name" value="DISHEVELLED ASSOCIATED ACTIVATOR OF MORPHOGENESIS, ISOFORM D"/>
    <property type="match status" value="1"/>
</dbReference>